<keyword evidence="5" id="KW-1185">Reference proteome</keyword>
<gene>
    <name evidence="4" type="ORF">PAPOLLO_LOCUS18427</name>
</gene>
<evidence type="ECO:0000259" key="3">
    <source>
        <dbReference type="PROSITE" id="PS51031"/>
    </source>
</evidence>
<dbReference type="InterPro" id="IPR004210">
    <property type="entry name" value="BESS_motif"/>
</dbReference>
<accession>A0A8S3XKU6</accession>
<dbReference type="GO" id="GO:0005634">
    <property type="term" value="C:nucleus"/>
    <property type="evidence" value="ECO:0007669"/>
    <property type="project" value="UniProtKB-SubCell"/>
</dbReference>
<comment type="caution">
    <text evidence="4">The sequence shown here is derived from an EMBL/GenBank/DDBJ whole genome shotgun (WGS) entry which is preliminary data.</text>
</comment>
<evidence type="ECO:0000256" key="1">
    <source>
        <dbReference type="PROSITE-ProRule" id="PRU00371"/>
    </source>
</evidence>
<protein>
    <submittedName>
        <fullName evidence="4">(apollo) hypothetical protein</fullName>
    </submittedName>
</protein>
<dbReference type="EMBL" id="CAJQZP010001172">
    <property type="protein sequence ID" value="CAG5025620.1"/>
    <property type="molecule type" value="Genomic_DNA"/>
</dbReference>
<dbReference type="PROSITE" id="PS51031">
    <property type="entry name" value="BESS"/>
    <property type="match status" value="1"/>
</dbReference>
<evidence type="ECO:0000313" key="4">
    <source>
        <dbReference type="EMBL" id="CAG5025620.1"/>
    </source>
</evidence>
<name>A0A8S3XKU6_PARAO</name>
<evidence type="ECO:0000256" key="2">
    <source>
        <dbReference type="SAM" id="MobiDB-lite"/>
    </source>
</evidence>
<dbReference type="GO" id="GO:0003677">
    <property type="term" value="F:DNA binding"/>
    <property type="evidence" value="ECO:0007669"/>
    <property type="project" value="InterPro"/>
</dbReference>
<dbReference type="OrthoDB" id="7470341at2759"/>
<keyword evidence="1" id="KW-0539">Nucleus</keyword>
<dbReference type="AlphaFoldDB" id="A0A8S3XKU6"/>
<sequence>MSAENLDTERVITEVRDQPSLWDLSDILYKDRDAKLQEWTEVCRALFPGYDDLPDKEKQEIGGGKKSKYVYFEHMQFLDKKHIVDTIESINECQNTNETCSIPPPSHSTHNQSQLPSTSRDAGNSSGITLTPPTISAPNQTTFQKNPKKRKNREDSAFDKEMLNFFKENSEMMKNDDMGFFSSLLPITKSFNIRQKLLFRSEILRKAMEISNSTAGFPSMCDHNYFSTRPISTSGPGSSTSTCTSYTITSPGSQKDVTLYTVDETEAANANVASQIQLSEQQYSSQALGNFPQEPIASQMQLSEQQYSSQTLGNFP</sequence>
<proteinExistence type="predicted"/>
<dbReference type="Pfam" id="PF02944">
    <property type="entry name" value="BESS"/>
    <property type="match status" value="1"/>
</dbReference>
<comment type="subcellular location">
    <subcellularLocation>
        <location evidence="1">Nucleus</location>
    </subcellularLocation>
</comment>
<organism evidence="4 5">
    <name type="scientific">Parnassius apollo</name>
    <name type="common">Apollo butterfly</name>
    <name type="synonym">Papilio apollo</name>
    <dbReference type="NCBI Taxonomy" id="110799"/>
    <lineage>
        <taxon>Eukaryota</taxon>
        <taxon>Metazoa</taxon>
        <taxon>Ecdysozoa</taxon>
        <taxon>Arthropoda</taxon>
        <taxon>Hexapoda</taxon>
        <taxon>Insecta</taxon>
        <taxon>Pterygota</taxon>
        <taxon>Neoptera</taxon>
        <taxon>Endopterygota</taxon>
        <taxon>Lepidoptera</taxon>
        <taxon>Glossata</taxon>
        <taxon>Ditrysia</taxon>
        <taxon>Papilionoidea</taxon>
        <taxon>Papilionidae</taxon>
        <taxon>Parnassiinae</taxon>
        <taxon>Parnassini</taxon>
        <taxon>Parnassius</taxon>
        <taxon>Parnassius</taxon>
    </lineage>
</organism>
<feature type="region of interest" description="Disordered" evidence="2">
    <location>
        <begin position="96"/>
        <end position="156"/>
    </location>
</feature>
<dbReference type="Proteomes" id="UP000691718">
    <property type="component" value="Unassembled WGS sequence"/>
</dbReference>
<evidence type="ECO:0000313" key="5">
    <source>
        <dbReference type="Proteomes" id="UP000691718"/>
    </source>
</evidence>
<reference evidence="4" key="1">
    <citation type="submission" date="2021-04" db="EMBL/GenBank/DDBJ databases">
        <authorList>
            <person name="Tunstrom K."/>
        </authorList>
    </citation>
    <scope>NUCLEOTIDE SEQUENCE</scope>
</reference>
<feature type="compositionally biased region" description="Polar residues" evidence="2">
    <location>
        <begin position="107"/>
        <end position="145"/>
    </location>
</feature>
<feature type="domain" description="BESS" evidence="3">
    <location>
        <begin position="174"/>
        <end position="213"/>
    </location>
</feature>